<sequence>MICRERTFVLPPCPGRISSNELAPMFGGVIGTLVSWPKPFLKNRRQLPCLHPPNSRTRYSIDLTDNLQRSFQSPRIHQYRQSFTKRIDSATHLKQLLCRVTWAYGFTRKHY</sequence>
<gene>
    <name evidence="1" type="ORF">BDZ83DRAFT_598622</name>
</gene>
<protein>
    <submittedName>
        <fullName evidence="1">Uncharacterized protein</fullName>
    </submittedName>
</protein>
<dbReference type="GeneID" id="85390858"/>
<evidence type="ECO:0000313" key="2">
    <source>
        <dbReference type="Proteomes" id="UP001244207"/>
    </source>
</evidence>
<organism evidence="1 2">
    <name type="scientific">Glomerella acutata</name>
    <name type="common">Colletotrichum acutatum</name>
    <dbReference type="NCBI Taxonomy" id="27357"/>
    <lineage>
        <taxon>Eukaryota</taxon>
        <taxon>Fungi</taxon>
        <taxon>Dikarya</taxon>
        <taxon>Ascomycota</taxon>
        <taxon>Pezizomycotina</taxon>
        <taxon>Sordariomycetes</taxon>
        <taxon>Hypocreomycetidae</taxon>
        <taxon>Glomerellales</taxon>
        <taxon>Glomerellaceae</taxon>
        <taxon>Colletotrichum</taxon>
        <taxon>Colletotrichum acutatum species complex</taxon>
    </lineage>
</organism>
<dbReference type="Proteomes" id="UP001244207">
    <property type="component" value="Unassembled WGS sequence"/>
</dbReference>
<evidence type="ECO:0000313" key="1">
    <source>
        <dbReference type="EMBL" id="KAK1731271.1"/>
    </source>
</evidence>
<dbReference type="EMBL" id="JAHMHS010000003">
    <property type="protein sequence ID" value="KAK1731271.1"/>
    <property type="molecule type" value="Genomic_DNA"/>
</dbReference>
<feature type="non-terminal residue" evidence="1">
    <location>
        <position position="111"/>
    </location>
</feature>
<keyword evidence="2" id="KW-1185">Reference proteome</keyword>
<dbReference type="RefSeq" id="XP_060371326.1">
    <property type="nucleotide sequence ID" value="XM_060506959.1"/>
</dbReference>
<name>A0AAD8XPY3_GLOAC</name>
<reference evidence="1" key="1">
    <citation type="submission" date="2021-12" db="EMBL/GenBank/DDBJ databases">
        <title>Comparative genomics, transcriptomics and evolutionary studies reveal genomic signatures of adaptation to plant cell wall in hemibiotrophic fungi.</title>
        <authorList>
            <consortium name="DOE Joint Genome Institute"/>
            <person name="Baroncelli R."/>
            <person name="Diaz J.F."/>
            <person name="Benocci T."/>
            <person name="Peng M."/>
            <person name="Battaglia E."/>
            <person name="Haridas S."/>
            <person name="Andreopoulos W."/>
            <person name="Labutti K."/>
            <person name="Pangilinan J."/>
            <person name="Floch G.L."/>
            <person name="Makela M.R."/>
            <person name="Henrissat B."/>
            <person name="Grigoriev I.V."/>
            <person name="Crouch J.A."/>
            <person name="De Vries R.P."/>
            <person name="Sukno S.A."/>
            <person name="Thon M.R."/>
        </authorList>
    </citation>
    <scope>NUCLEOTIDE SEQUENCE</scope>
    <source>
        <strain evidence="1">CBS 112980</strain>
    </source>
</reference>
<accession>A0AAD8XPY3</accession>
<dbReference type="AlphaFoldDB" id="A0AAD8XPY3"/>
<proteinExistence type="predicted"/>
<comment type="caution">
    <text evidence="1">The sequence shown here is derived from an EMBL/GenBank/DDBJ whole genome shotgun (WGS) entry which is preliminary data.</text>
</comment>